<dbReference type="Gene3D" id="1.10.620.20">
    <property type="entry name" value="Ribonucleotide Reductase, subunit A"/>
    <property type="match status" value="1"/>
</dbReference>
<dbReference type="PANTHER" id="PTHR12592">
    <property type="entry name" value="ATP-DEPENDENT (S)-NAD(P)H-HYDRATE DEHYDRATASE FAMILY MEMBER"/>
    <property type="match status" value="1"/>
</dbReference>
<dbReference type="GO" id="GO:0016491">
    <property type="term" value="F:oxidoreductase activity"/>
    <property type="evidence" value="ECO:0007669"/>
    <property type="project" value="InterPro"/>
</dbReference>
<evidence type="ECO:0000313" key="4">
    <source>
        <dbReference type="RefSeq" id="XP_011010760.1"/>
    </source>
</evidence>
<dbReference type="GO" id="GO:0005524">
    <property type="term" value="F:ATP binding"/>
    <property type="evidence" value="ECO:0007669"/>
    <property type="project" value="UniProtKB-KW"/>
</dbReference>
<dbReference type="GO" id="GO:0047453">
    <property type="term" value="F:ATP-dependent NAD(P)H-hydrate dehydratase activity"/>
    <property type="evidence" value="ECO:0007669"/>
    <property type="project" value="TreeGrafter"/>
</dbReference>
<dbReference type="SUPFAM" id="SSF47240">
    <property type="entry name" value="Ferritin-like"/>
    <property type="match status" value="1"/>
</dbReference>
<dbReference type="RefSeq" id="XP_011010760.1">
    <property type="nucleotide sequence ID" value="XM_011012458.1"/>
</dbReference>
<evidence type="ECO:0000313" key="3">
    <source>
        <dbReference type="Proteomes" id="UP000694918"/>
    </source>
</evidence>
<dbReference type="Proteomes" id="UP000694918">
    <property type="component" value="Unplaced"/>
</dbReference>
<dbReference type="PANTHER" id="PTHR12592:SF0">
    <property type="entry name" value="ATP-DEPENDENT (S)-NAD(P)H-HYDRATE DEHYDRATASE"/>
    <property type="match status" value="1"/>
</dbReference>
<proteinExistence type="predicted"/>
<dbReference type="InterPro" id="IPR009078">
    <property type="entry name" value="Ferritin-like_SF"/>
</dbReference>
<evidence type="ECO:0000256" key="1">
    <source>
        <dbReference type="ARBA" id="ARBA00022741"/>
    </source>
</evidence>
<protein>
    <submittedName>
        <fullName evidence="4">Ribonucleoside-diphosphate reductase small chain-like</fullName>
    </submittedName>
</protein>
<keyword evidence="3" id="KW-1185">Reference proteome</keyword>
<sequence>MSATQLKQGTDLSQVFCTKDAALFVKSCRPELIVHPVLEESYSVRTCNNGSTLVSEKLFLSHLLAFFAASDGIVLENLAARFLNDVQIPERYIVCFWRPISRTQGRSIGCSMLLKTFLVWPRKQNQQWIAFKGNGQH</sequence>
<reference evidence="4" key="1">
    <citation type="submission" date="2025-08" db="UniProtKB">
        <authorList>
            <consortium name="RefSeq"/>
        </authorList>
    </citation>
    <scope>IDENTIFICATION</scope>
</reference>
<dbReference type="GO" id="GO:0110051">
    <property type="term" value="P:metabolite repair"/>
    <property type="evidence" value="ECO:0007669"/>
    <property type="project" value="TreeGrafter"/>
</dbReference>
<organism evidence="3 4">
    <name type="scientific">Populus euphratica</name>
    <name type="common">Euphrates poplar</name>
    <dbReference type="NCBI Taxonomy" id="75702"/>
    <lineage>
        <taxon>Eukaryota</taxon>
        <taxon>Viridiplantae</taxon>
        <taxon>Streptophyta</taxon>
        <taxon>Embryophyta</taxon>
        <taxon>Tracheophyta</taxon>
        <taxon>Spermatophyta</taxon>
        <taxon>Magnoliopsida</taxon>
        <taxon>eudicotyledons</taxon>
        <taxon>Gunneridae</taxon>
        <taxon>Pentapetalae</taxon>
        <taxon>rosids</taxon>
        <taxon>fabids</taxon>
        <taxon>Malpighiales</taxon>
        <taxon>Salicaceae</taxon>
        <taxon>Saliceae</taxon>
        <taxon>Populus</taxon>
    </lineage>
</organism>
<gene>
    <name evidence="4" type="primary">LOC105115544</name>
</gene>
<dbReference type="InterPro" id="IPR012348">
    <property type="entry name" value="RNR-like"/>
</dbReference>
<dbReference type="KEGG" id="peu:105115544"/>
<keyword evidence="1" id="KW-0547">Nucleotide-binding</keyword>
<dbReference type="AlphaFoldDB" id="A0AAJ6TGH5"/>
<name>A0AAJ6TGH5_POPEU</name>
<accession>A0AAJ6TGH5</accession>
<keyword evidence="2" id="KW-0067">ATP-binding</keyword>
<dbReference type="GeneID" id="105115544"/>
<evidence type="ECO:0000256" key="2">
    <source>
        <dbReference type="ARBA" id="ARBA00022840"/>
    </source>
</evidence>